<gene>
    <name evidence="1" type="ORF">ENF18_02295</name>
</gene>
<dbReference type="EMBL" id="DQWE01000102">
    <property type="protein sequence ID" value="HDI82605.1"/>
    <property type="molecule type" value="Genomic_DNA"/>
</dbReference>
<name>A0A7C0ZHM5_UNCW3</name>
<dbReference type="Proteomes" id="UP000885847">
    <property type="component" value="Unassembled WGS sequence"/>
</dbReference>
<sequence>MKRLSILIILPLLLSAIETGGFLEIGKTSFTGLEDSPYYPIYNTLRIENHLGEGDMRGMVSFDLRFFDFGMENTVSDLGYLSLLYPIQVNLYEAYFEITGFILDNLDLKVGKQRIAWGTADKFNPTDNLNPLDLSNPFNFGERLPSMAVQGNYYIKDWTFTGVILPVFTPSLLPADTLIFPSSITGTLNMPEFKPRNLSYGVKIGGNIFNFDVSLSYFYGFDPFPIPDSMGAVTGITYGFDRERVFGADFAGEVKEVGLWGEFGYVVPEKYGLAIKTPVYDSLGNPVGIATIDTCFLKDPYYRLTIGFDYTLPWEIYINTQYIHGMPFERNEMITQPGSASGPGNYLFGRIEKKFLEGDLKFSLGYAGEMREDSLAYGIIPEIEYHPVDNAKISAGFFQTWGSKTTFLGRMKDLKMAYILFRFDF</sequence>
<comment type="caution">
    <text evidence="1">The sequence shown here is derived from an EMBL/GenBank/DDBJ whole genome shotgun (WGS) entry which is preliminary data.</text>
</comment>
<dbReference type="AlphaFoldDB" id="A0A7C0ZHM5"/>
<reference evidence="1" key="1">
    <citation type="journal article" date="2020" name="mSystems">
        <title>Genome- and Community-Level Interaction Insights into Carbon Utilization and Element Cycling Functions of Hydrothermarchaeota in Hydrothermal Sediment.</title>
        <authorList>
            <person name="Zhou Z."/>
            <person name="Liu Y."/>
            <person name="Xu W."/>
            <person name="Pan J."/>
            <person name="Luo Z.H."/>
            <person name="Li M."/>
        </authorList>
    </citation>
    <scope>NUCLEOTIDE SEQUENCE [LARGE SCALE GENOMIC DNA]</scope>
    <source>
        <strain evidence="1">HyVt-102</strain>
    </source>
</reference>
<protein>
    <submittedName>
        <fullName evidence="1">Uncharacterized protein</fullName>
    </submittedName>
</protein>
<proteinExistence type="predicted"/>
<accession>A0A7C0ZHM5</accession>
<organism evidence="1">
    <name type="scientific">candidate division WOR-3 bacterium</name>
    <dbReference type="NCBI Taxonomy" id="2052148"/>
    <lineage>
        <taxon>Bacteria</taxon>
        <taxon>Bacteria division WOR-3</taxon>
    </lineage>
</organism>
<evidence type="ECO:0000313" key="1">
    <source>
        <dbReference type="EMBL" id="HDI82605.1"/>
    </source>
</evidence>